<dbReference type="PANTHER" id="PTHR18901:SF38">
    <property type="entry name" value="PSEUDOURIDINE-5'-PHOSPHATASE"/>
    <property type="match status" value="1"/>
</dbReference>
<accession>A0AA43RJ40</accession>
<dbReference type="EMBL" id="JAUMVS010000259">
    <property type="protein sequence ID" value="MDO4842680.1"/>
    <property type="molecule type" value="Genomic_DNA"/>
</dbReference>
<sequence>MKKAVIFDLDGLLIDSETISYKMYADLLQKYNLRFTPENYVRHYSGKNGVTNMQNLIFTYHLPITLEQGLAYVDALEKGYFAKGVPLKAGARELLGFLKHRDVKIL</sequence>
<dbReference type="InterPro" id="IPR041492">
    <property type="entry name" value="HAD_2"/>
</dbReference>
<dbReference type="GO" id="GO:0016791">
    <property type="term" value="F:phosphatase activity"/>
    <property type="evidence" value="ECO:0007669"/>
    <property type="project" value="TreeGrafter"/>
</dbReference>
<dbReference type="AlphaFoldDB" id="A0AA43RJ40"/>
<evidence type="ECO:0000313" key="2">
    <source>
        <dbReference type="Proteomes" id="UP001168575"/>
    </source>
</evidence>
<dbReference type="Pfam" id="PF13419">
    <property type="entry name" value="HAD_2"/>
    <property type="match status" value="1"/>
</dbReference>
<gene>
    <name evidence="1" type="ORF">Q3982_08410</name>
</gene>
<dbReference type="InterPro" id="IPR023214">
    <property type="entry name" value="HAD_sf"/>
</dbReference>
<protein>
    <submittedName>
        <fullName evidence="1">HAD family phosphatase</fullName>
    </submittedName>
</protein>
<comment type="caution">
    <text evidence="1">The sequence shown here is derived from an EMBL/GenBank/DDBJ whole genome shotgun (WGS) entry which is preliminary data.</text>
</comment>
<dbReference type="Gene3D" id="3.40.50.1000">
    <property type="entry name" value="HAD superfamily/HAD-like"/>
    <property type="match status" value="1"/>
</dbReference>
<proteinExistence type="predicted"/>
<reference evidence="1" key="1">
    <citation type="submission" date="2023-07" db="EMBL/GenBank/DDBJ databases">
        <title>Between Cages and Wild: Unraveling the Impact of Captivity on Animal Microbiomes and Antimicrobial Resistance.</title>
        <authorList>
            <person name="Schmartz G.P."/>
            <person name="Rehner J."/>
            <person name="Schuff M.J."/>
            <person name="Becker S.L."/>
            <person name="Kravczyk M."/>
            <person name="Gurevich A."/>
            <person name="Francke R."/>
            <person name="Mueller R."/>
            <person name="Keller V."/>
            <person name="Keller A."/>
        </authorList>
    </citation>
    <scope>NUCLEOTIDE SEQUENCE</scope>
    <source>
        <strain evidence="1">S12M_St_49</strain>
    </source>
</reference>
<dbReference type="Proteomes" id="UP001168575">
    <property type="component" value="Unassembled WGS sequence"/>
</dbReference>
<organism evidence="1 2">
    <name type="scientific">Phoenicibacter congonensis</name>
    <dbReference type="NCBI Taxonomy" id="1944646"/>
    <lineage>
        <taxon>Bacteria</taxon>
        <taxon>Bacillati</taxon>
        <taxon>Actinomycetota</taxon>
        <taxon>Coriobacteriia</taxon>
        <taxon>Eggerthellales</taxon>
        <taxon>Eggerthellaceae</taxon>
        <taxon>Phoenicibacter</taxon>
    </lineage>
</organism>
<name>A0AA43RJ40_9ACTN</name>
<dbReference type="InterPro" id="IPR036412">
    <property type="entry name" value="HAD-like_sf"/>
</dbReference>
<dbReference type="PANTHER" id="PTHR18901">
    <property type="entry name" value="2-DEOXYGLUCOSE-6-PHOSPHATE PHOSPHATASE 2"/>
    <property type="match status" value="1"/>
</dbReference>
<dbReference type="InterPro" id="IPR023198">
    <property type="entry name" value="PGP-like_dom2"/>
</dbReference>
<keyword evidence="2" id="KW-1185">Reference proteome</keyword>
<feature type="non-terminal residue" evidence="1">
    <location>
        <position position="106"/>
    </location>
</feature>
<evidence type="ECO:0000313" key="1">
    <source>
        <dbReference type="EMBL" id="MDO4842680.1"/>
    </source>
</evidence>
<dbReference type="Gene3D" id="1.10.150.240">
    <property type="entry name" value="Putative phosphatase, domain 2"/>
    <property type="match status" value="1"/>
</dbReference>
<dbReference type="SUPFAM" id="SSF56784">
    <property type="entry name" value="HAD-like"/>
    <property type="match status" value="1"/>
</dbReference>